<dbReference type="SUPFAM" id="SSF52467">
    <property type="entry name" value="DHS-like NAD/FAD-binding domain"/>
    <property type="match status" value="1"/>
</dbReference>
<gene>
    <name evidence="7" type="ORF">G9U55_26355</name>
</gene>
<evidence type="ECO:0000256" key="1">
    <source>
        <dbReference type="ARBA" id="ARBA00007812"/>
    </source>
</evidence>
<dbReference type="Pfam" id="PF02775">
    <property type="entry name" value="TPP_enzyme_C"/>
    <property type="match status" value="1"/>
</dbReference>
<dbReference type="InterPro" id="IPR012001">
    <property type="entry name" value="Thiamin_PyroP_enz_TPP-bd_dom"/>
</dbReference>
<dbReference type="Proteomes" id="UP000596311">
    <property type="component" value="Chromosome"/>
</dbReference>
<dbReference type="InterPro" id="IPR047210">
    <property type="entry name" value="TPP_PYR_POXB-like"/>
</dbReference>
<dbReference type="InterPro" id="IPR029061">
    <property type="entry name" value="THDP-binding"/>
</dbReference>
<dbReference type="InterPro" id="IPR047212">
    <property type="entry name" value="TPP_POXB-like"/>
</dbReference>
<name>A0ABX7EKE4_9ACTN</name>
<dbReference type="CDD" id="cd02014">
    <property type="entry name" value="TPP_POX"/>
    <property type="match status" value="1"/>
</dbReference>
<dbReference type="NCBIfam" id="NF005114">
    <property type="entry name" value="PRK06546.1"/>
    <property type="match status" value="1"/>
</dbReference>
<feature type="domain" description="Thiamine pyrophosphate enzyme TPP-binding" evidence="5">
    <location>
        <begin position="383"/>
        <end position="529"/>
    </location>
</feature>
<protein>
    <submittedName>
        <fullName evidence="7">Pyruvate dehydrogenase</fullName>
    </submittedName>
</protein>
<dbReference type="InterPro" id="IPR047211">
    <property type="entry name" value="POXB-like"/>
</dbReference>
<dbReference type="PANTHER" id="PTHR42981:SF2">
    <property type="entry name" value="PYRUVATE DEHYDROGENASE [UBIQUINONE]"/>
    <property type="match status" value="1"/>
</dbReference>
<dbReference type="RefSeq" id="WP_129847384.1">
    <property type="nucleotide sequence ID" value="NZ_CP049945.1"/>
</dbReference>
<dbReference type="Pfam" id="PF02776">
    <property type="entry name" value="TPP_enzyme_N"/>
    <property type="match status" value="1"/>
</dbReference>
<sequence length="580" mass="62603">MAKQNVAEQFVDILVRAGVKRMYGVVGDSLNPVVDAVRRTPGIDWVHVRHEETAAFAAGAEAQITGQLTACAGSCGPGNLHLINGLYDAHRSMAPVLALASHIPSSEIGLGYFQETHPELLFRECSHYCEMISNPEQMPRLLQTAIQNAIGQGGVSVVTLPGDIADKPAPEKSIESALVTARPSVRPGESEIAKLVEMIDQAEKVTLFCGSGTAGAHDEVMEFAEKLKAPVGHALRGKEWIEYDNPFDVGMSGLLGYGAAYEATHECDLLILLGTDFPYNAFLPDDVKIAQVDVRPEHLGRRSKLDLAIWGDVRETLRCLIPLVRTKSSRRFLDRMLKKHAEALEGVVSAYTRKVDKHVPIHPEYVASVLDDLADDDTIFTVDTGMNNVWAARYITPNGKRRVIGSFSHGSMANALPQSIGAQLPERDRQVVAMAGDGGFSMLMGDFLTLVQLNLPVKVVLFNNSSLGMVELEMLVGGLPAFGTTNQNPDFAAVARACGAYGVRVEKPKQLAGALKDAFKHDGPALVDVVTDPNALSIPPKIKAEMVTGFALSASKMVLDGGVGKMLQMARSNLRNIPRP</sequence>
<evidence type="ECO:0000256" key="3">
    <source>
        <dbReference type="RuleBase" id="RU362132"/>
    </source>
</evidence>
<organism evidence="7 8">
    <name type="scientific">Streptomyces koyangensis</name>
    <dbReference type="NCBI Taxonomy" id="188770"/>
    <lineage>
        <taxon>Bacteria</taxon>
        <taxon>Bacillati</taxon>
        <taxon>Actinomycetota</taxon>
        <taxon>Actinomycetes</taxon>
        <taxon>Kitasatosporales</taxon>
        <taxon>Streptomycetaceae</taxon>
        <taxon>Streptomyces</taxon>
        <taxon>Streptomyces aurantiacus group</taxon>
    </lineage>
</organism>
<dbReference type="Pfam" id="PF00205">
    <property type="entry name" value="TPP_enzyme_M"/>
    <property type="match status" value="1"/>
</dbReference>
<evidence type="ECO:0000313" key="7">
    <source>
        <dbReference type="EMBL" id="QRF05339.1"/>
    </source>
</evidence>
<reference evidence="7 8" key="1">
    <citation type="submission" date="2020-03" db="EMBL/GenBank/DDBJ databases">
        <title>Genome mining and metabolic profiling illuminate the polycyclic tetramate macrolactams from Streptomyces koyangensis SCSIO 5802.</title>
        <authorList>
            <person name="Ding W."/>
        </authorList>
    </citation>
    <scope>NUCLEOTIDE SEQUENCE [LARGE SCALE GENOMIC DNA]</scope>
    <source>
        <strain evidence="7 8">SCSIO 5802</strain>
    </source>
</reference>
<dbReference type="InterPro" id="IPR012000">
    <property type="entry name" value="Thiamin_PyroP_enz_cen_dom"/>
</dbReference>
<keyword evidence="7" id="KW-0670">Pyruvate</keyword>
<dbReference type="Gene3D" id="3.40.50.970">
    <property type="match status" value="2"/>
</dbReference>
<dbReference type="CDD" id="cd07039">
    <property type="entry name" value="TPP_PYR_POX"/>
    <property type="match status" value="1"/>
</dbReference>
<dbReference type="NCBIfam" id="NF006591">
    <property type="entry name" value="PRK09124.1"/>
    <property type="match status" value="1"/>
</dbReference>
<dbReference type="InterPro" id="IPR011766">
    <property type="entry name" value="TPP_enzyme_TPP-bd"/>
</dbReference>
<dbReference type="SUPFAM" id="SSF52518">
    <property type="entry name" value="Thiamin diphosphate-binding fold (THDP-binding)"/>
    <property type="match status" value="2"/>
</dbReference>
<evidence type="ECO:0000259" key="4">
    <source>
        <dbReference type="Pfam" id="PF00205"/>
    </source>
</evidence>
<feature type="domain" description="Thiamine pyrophosphate enzyme N-terminal TPP-binding" evidence="6">
    <location>
        <begin position="5"/>
        <end position="115"/>
    </location>
</feature>
<accession>A0ABX7EKE4</accession>
<feature type="domain" description="Thiamine pyrophosphate enzyme central" evidence="4">
    <location>
        <begin position="192"/>
        <end position="320"/>
    </location>
</feature>
<keyword evidence="8" id="KW-1185">Reference proteome</keyword>
<evidence type="ECO:0000259" key="6">
    <source>
        <dbReference type="Pfam" id="PF02776"/>
    </source>
</evidence>
<dbReference type="Gene3D" id="3.40.50.1220">
    <property type="entry name" value="TPP-binding domain"/>
    <property type="match status" value="1"/>
</dbReference>
<keyword evidence="2 3" id="KW-0786">Thiamine pyrophosphate</keyword>
<evidence type="ECO:0000256" key="2">
    <source>
        <dbReference type="ARBA" id="ARBA00023052"/>
    </source>
</evidence>
<dbReference type="EMBL" id="CP049945">
    <property type="protein sequence ID" value="QRF05339.1"/>
    <property type="molecule type" value="Genomic_DNA"/>
</dbReference>
<proteinExistence type="inferred from homology"/>
<dbReference type="PANTHER" id="PTHR42981">
    <property type="entry name" value="PYRUVATE DEHYDROGENASE [UBIQUINONE]"/>
    <property type="match status" value="1"/>
</dbReference>
<comment type="similarity">
    <text evidence="1 3">Belongs to the TPP enzyme family.</text>
</comment>
<dbReference type="InterPro" id="IPR029035">
    <property type="entry name" value="DHS-like_NAD/FAD-binding_dom"/>
</dbReference>
<evidence type="ECO:0000259" key="5">
    <source>
        <dbReference type="Pfam" id="PF02775"/>
    </source>
</evidence>
<evidence type="ECO:0000313" key="8">
    <source>
        <dbReference type="Proteomes" id="UP000596311"/>
    </source>
</evidence>